<name>A0ABQ8FT69_9PEZI</name>
<evidence type="ECO:0000313" key="2">
    <source>
        <dbReference type="Proteomes" id="UP000774617"/>
    </source>
</evidence>
<comment type="caution">
    <text evidence="1">The sequence shown here is derived from an EMBL/GenBank/DDBJ whole genome shotgun (WGS) entry which is preliminary data.</text>
</comment>
<proteinExistence type="predicted"/>
<dbReference type="Proteomes" id="UP000774617">
    <property type="component" value="Unassembled WGS sequence"/>
</dbReference>
<accession>A0ABQ8FT69</accession>
<keyword evidence="2" id="KW-1185">Reference proteome</keyword>
<sequence length="208" mass="22870">MATRDELLAPRDPTHALERRSCSSNFGQGNTKAQYSDGSSTYVRTADVHKYGDGTKCWTDQFYTSKVPSQGEWTFIGGGCSGSDCFSSIGNSHQTCATTTWSGQAGLDYSIIKDILKITGSASHESSKSECITSTWTTQCRWTDGKCHNLWFSDSQIMYKGYIRRRCNYGDGDKTVWAKSYDAYVPTGNSLVGCDALCSDDAYPEPVP</sequence>
<reference evidence="1 2" key="1">
    <citation type="journal article" date="2021" name="Nat. Commun.">
        <title>Genetic determinants of endophytism in the Arabidopsis root mycobiome.</title>
        <authorList>
            <person name="Mesny F."/>
            <person name="Miyauchi S."/>
            <person name="Thiergart T."/>
            <person name="Pickel B."/>
            <person name="Atanasova L."/>
            <person name="Karlsson M."/>
            <person name="Huettel B."/>
            <person name="Barry K.W."/>
            <person name="Haridas S."/>
            <person name="Chen C."/>
            <person name="Bauer D."/>
            <person name="Andreopoulos W."/>
            <person name="Pangilinan J."/>
            <person name="LaButti K."/>
            <person name="Riley R."/>
            <person name="Lipzen A."/>
            <person name="Clum A."/>
            <person name="Drula E."/>
            <person name="Henrissat B."/>
            <person name="Kohler A."/>
            <person name="Grigoriev I.V."/>
            <person name="Martin F.M."/>
            <person name="Hacquard S."/>
        </authorList>
    </citation>
    <scope>NUCLEOTIDE SEQUENCE [LARGE SCALE GENOMIC DNA]</scope>
    <source>
        <strain evidence="1 2">MPI-SDFR-AT-0080</strain>
    </source>
</reference>
<dbReference type="EMBL" id="JAGTJR010000060">
    <property type="protein sequence ID" value="KAH7025389.1"/>
    <property type="molecule type" value="Genomic_DNA"/>
</dbReference>
<gene>
    <name evidence="1" type="ORF">B0J12DRAFT_773234</name>
</gene>
<protein>
    <submittedName>
        <fullName evidence="1">Uncharacterized protein</fullName>
    </submittedName>
</protein>
<evidence type="ECO:0000313" key="1">
    <source>
        <dbReference type="EMBL" id="KAH7025389.1"/>
    </source>
</evidence>
<organism evidence="1 2">
    <name type="scientific">Macrophomina phaseolina</name>
    <dbReference type="NCBI Taxonomy" id="35725"/>
    <lineage>
        <taxon>Eukaryota</taxon>
        <taxon>Fungi</taxon>
        <taxon>Dikarya</taxon>
        <taxon>Ascomycota</taxon>
        <taxon>Pezizomycotina</taxon>
        <taxon>Dothideomycetes</taxon>
        <taxon>Dothideomycetes incertae sedis</taxon>
        <taxon>Botryosphaeriales</taxon>
        <taxon>Botryosphaeriaceae</taxon>
        <taxon>Macrophomina</taxon>
    </lineage>
</organism>